<comment type="caution">
    <text evidence="3">The sequence shown here is derived from an EMBL/GenBank/DDBJ whole genome shotgun (WGS) entry which is preliminary data.</text>
</comment>
<name>A0A366S4S8_9HYPO</name>
<dbReference type="PANTHER" id="PTHR37534:SF9">
    <property type="entry name" value="ZN(II)2CYS6 TRANSCRIPTION FACTOR (EUROFUNG)"/>
    <property type="match status" value="1"/>
</dbReference>
<organism evidence="3 4">
    <name type="scientific">Fusarium coffeatum</name>
    <dbReference type="NCBI Taxonomy" id="231269"/>
    <lineage>
        <taxon>Eukaryota</taxon>
        <taxon>Fungi</taxon>
        <taxon>Dikarya</taxon>
        <taxon>Ascomycota</taxon>
        <taxon>Pezizomycotina</taxon>
        <taxon>Sordariomycetes</taxon>
        <taxon>Hypocreomycetidae</taxon>
        <taxon>Hypocreales</taxon>
        <taxon>Nectriaceae</taxon>
        <taxon>Fusarium</taxon>
        <taxon>Fusarium incarnatum-equiseti species complex</taxon>
    </lineage>
</organism>
<proteinExistence type="predicted"/>
<dbReference type="GO" id="GO:0008270">
    <property type="term" value="F:zinc ion binding"/>
    <property type="evidence" value="ECO:0007669"/>
    <property type="project" value="InterPro"/>
</dbReference>
<keyword evidence="1" id="KW-0539">Nucleus</keyword>
<accession>A0A366S4S8</accession>
<dbReference type="GO" id="GO:0045944">
    <property type="term" value="P:positive regulation of transcription by RNA polymerase II"/>
    <property type="evidence" value="ECO:0007669"/>
    <property type="project" value="TreeGrafter"/>
</dbReference>
<dbReference type="InterPro" id="IPR036864">
    <property type="entry name" value="Zn2-C6_fun-type_DNA-bd_sf"/>
</dbReference>
<dbReference type="GO" id="GO:0005634">
    <property type="term" value="C:nucleus"/>
    <property type="evidence" value="ECO:0007669"/>
    <property type="project" value="TreeGrafter"/>
</dbReference>
<dbReference type="OrthoDB" id="5418899at2759"/>
<dbReference type="SUPFAM" id="SSF57701">
    <property type="entry name" value="Zn2/Cys6 DNA-binding domain"/>
    <property type="match status" value="1"/>
</dbReference>
<keyword evidence="4" id="KW-1185">Reference proteome</keyword>
<gene>
    <name evidence="3" type="ORF">FIESC28_02799</name>
</gene>
<dbReference type="GO" id="GO:0000976">
    <property type="term" value="F:transcription cis-regulatory region binding"/>
    <property type="evidence" value="ECO:0007669"/>
    <property type="project" value="TreeGrafter"/>
</dbReference>
<evidence type="ECO:0000259" key="2">
    <source>
        <dbReference type="PROSITE" id="PS50048"/>
    </source>
</evidence>
<dbReference type="AlphaFoldDB" id="A0A366S4S8"/>
<dbReference type="SMART" id="SM00066">
    <property type="entry name" value="GAL4"/>
    <property type="match status" value="1"/>
</dbReference>
<dbReference type="Proteomes" id="UP000253153">
    <property type="component" value="Unassembled WGS sequence"/>
</dbReference>
<dbReference type="EMBL" id="QKXC01000058">
    <property type="protein sequence ID" value="RBR24309.1"/>
    <property type="molecule type" value="Genomic_DNA"/>
</dbReference>
<protein>
    <recommendedName>
        <fullName evidence="2">Zn(2)-C6 fungal-type domain-containing protein</fullName>
    </recommendedName>
</protein>
<evidence type="ECO:0000313" key="3">
    <source>
        <dbReference type="EMBL" id="RBR24309.1"/>
    </source>
</evidence>
<dbReference type="PROSITE" id="PS00463">
    <property type="entry name" value="ZN2_CY6_FUNGAL_1"/>
    <property type="match status" value="1"/>
</dbReference>
<dbReference type="PROSITE" id="PS50048">
    <property type="entry name" value="ZN2_CY6_FUNGAL_2"/>
    <property type="match status" value="1"/>
</dbReference>
<dbReference type="GO" id="GO:0000981">
    <property type="term" value="F:DNA-binding transcription factor activity, RNA polymerase II-specific"/>
    <property type="evidence" value="ECO:0007669"/>
    <property type="project" value="InterPro"/>
</dbReference>
<dbReference type="InterPro" id="IPR001138">
    <property type="entry name" value="Zn2Cys6_DnaBD"/>
</dbReference>
<feature type="domain" description="Zn(2)-C6 fungal-type" evidence="2">
    <location>
        <begin position="6"/>
        <end position="36"/>
    </location>
</feature>
<dbReference type="Gene3D" id="4.10.240.10">
    <property type="entry name" value="Zn(2)-C6 fungal-type DNA-binding domain"/>
    <property type="match status" value="1"/>
</dbReference>
<reference evidence="3 4" key="1">
    <citation type="submission" date="2018-06" db="EMBL/GenBank/DDBJ databases">
        <title>Fusarium incarnatum-equiseti species complex species 28.</title>
        <authorList>
            <person name="Gardiner D.M."/>
        </authorList>
    </citation>
    <scope>NUCLEOTIDE SEQUENCE [LARGE SCALE GENOMIC DNA]</scope>
    <source>
        <strain evidence="3 4">FIESC_28</strain>
    </source>
</reference>
<evidence type="ECO:0000256" key="1">
    <source>
        <dbReference type="ARBA" id="ARBA00023242"/>
    </source>
</evidence>
<dbReference type="PANTHER" id="PTHR37534">
    <property type="entry name" value="TRANSCRIPTIONAL ACTIVATOR PROTEIN UGA3"/>
    <property type="match status" value="1"/>
</dbReference>
<sequence length="438" mass="50026">MRSFSGCETCRSRKLKCDEVKPICGACTKSSRECSYSKRSVFRPFQSYTGPSRKDVFDQDHVWVEVPDELHFVHIEDPYAEETVLDTTIETEDTSRSSCPPAEFWQEQDSITLAEELQFDSSIPPTPAHDDYGITSRLATLHLIKHYKEGPGTWTAIQGPILWSLARQDLLCAFISETQTRLDLKDVRLWQNAGLATTEDGSLMPFSPIDIRTSADIEEDTKSNELTWLIGKLLNHLTSGDAINPTDYALPHGQRPTVGVTQERLLERWKMLLSEFKKWYESLPSTFTPHAKTPYPTSPQSYFTAFEQIWYELPICAATMQNYYMAMILLLVNQPQESTFIRSTVSARLSSYRKIQEDVHHYAKEICGISLADPSDPVRANSVQALFVAGQVFYEKGEREAVLKLLADVERDLGWTTRFHRAKLVDEWPGIIEDENYE</sequence>
<evidence type="ECO:0000313" key="4">
    <source>
        <dbReference type="Proteomes" id="UP000253153"/>
    </source>
</evidence>
<dbReference type="Pfam" id="PF00172">
    <property type="entry name" value="Zn_clus"/>
    <property type="match status" value="1"/>
</dbReference>
<dbReference type="CDD" id="cd00067">
    <property type="entry name" value="GAL4"/>
    <property type="match status" value="1"/>
</dbReference>
<dbReference type="GeneID" id="41992244"/>
<dbReference type="RefSeq" id="XP_031018900.1">
    <property type="nucleotide sequence ID" value="XM_031156948.1"/>
</dbReference>